<comment type="similarity">
    <text evidence="1">Belongs to the LysR transcriptional regulatory family.</text>
</comment>
<dbReference type="Proteomes" id="UP000215158">
    <property type="component" value="Chromosome 1"/>
</dbReference>
<dbReference type="InterPro" id="IPR000847">
    <property type="entry name" value="LysR_HTH_N"/>
</dbReference>
<reference evidence="6 7" key="1">
    <citation type="submission" date="2017-08" db="EMBL/GenBank/DDBJ databases">
        <title>Identification and genetic characteristics of simultaneous BTEX- and naphthalene-degrading Paraburkholderia sp. BN5 isolated from petroleum-contaminated soil.</title>
        <authorList>
            <person name="Lee Y."/>
            <person name="Jeon C.O."/>
        </authorList>
    </citation>
    <scope>NUCLEOTIDE SEQUENCE [LARGE SCALE GENOMIC DNA]</scope>
    <source>
        <strain evidence="6 7">BN5</strain>
    </source>
</reference>
<organism evidence="6 7">
    <name type="scientific">Paraburkholderia aromaticivorans</name>
    <dbReference type="NCBI Taxonomy" id="2026199"/>
    <lineage>
        <taxon>Bacteria</taxon>
        <taxon>Pseudomonadati</taxon>
        <taxon>Pseudomonadota</taxon>
        <taxon>Betaproteobacteria</taxon>
        <taxon>Burkholderiales</taxon>
        <taxon>Burkholderiaceae</taxon>
        <taxon>Paraburkholderia</taxon>
    </lineage>
</organism>
<protein>
    <submittedName>
        <fullName evidence="6">LysR family transcriptional regulator</fullName>
    </submittedName>
</protein>
<dbReference type="Gene3D" id="1.10.10.10">
    <property type="entry name" value="Winged helix-like DNA-binding domain superfamily/Winged helix DNA-binding domain"/>
    <property type="match status" value="1"/>
</dbReference>
<dbReference type="GO" id="GO:0043565">
    <property type="term" value="F:sequence-specific DNA binding"/>
    <property type="evidence" value="ECO:0007669"/>
    <property type="project" value="TreeGrafter"/>
</dbReference>
<dbReference type="GO" id="GO:0003700">
    <property type="term" value="F:DNA-binding transcription factor activity"/>
    <property type="evidence" value="ECO:0007669"/>
    <property type="project" value="InterPro"/>
</dbReference>
<keyword evidence="7" id="KW-1185">Reference proteome</keyword>
<feature type="domain" description="HTH lysR-type" evidence="5">
    <location>
        <begin position="10"/>
        <end position="65"/>
    </location>
</feature>
<dbReference type="InterPro" id="IPR036388">
    <property type="entry name" value="WH-like_DNA-bd_sf"/>
</dbReference>
<accession>A0A248VK50</accession>
<dbReference type="SUPFAM" id="SSF46785">
    <property type="entry name" value="Winged helix' DNA-binding domain"/>
    <property type="match status" value="1"/>
</dbReference>
<evidence type="ECO:0000313" key="7">
    <source>
        <dbReference type="Proteomes" id="UP000215158"/>
    </source>
</evidence>
<dbReference type="FunFam" id="1.10.10.10:FF:000001">
    <property type="entry name" value="LysR family transcriptional regulator"/>
    <property type="match status" value="1"/>
</dbReference>
<evidence type="ECO:0000256" key="1">
    <source>
        <dbReference type="ARBA" id="ARBA00009437"/>
    </source>
</evidence>
<dbReference type="SUPFAM" id="SSF53850">
    <property type="entry name" value="Periplasmic binding protein-like II"/>
    <property type="match status" value="1"/>
</dbReference>
<dbReference type="InterPro" id="IPR005119">
    <property type="entry name" value="LysR_subst-bd"/>
</dbReference>
<dbReference type="OrthoDB" id="9786526at2"/>
<dbReference type="PANTHER" id="PTHR30537:SF5">
    <property type="entry name" value="HTH-TYPE TRANSCRIPTIONAL ACTIVATOR TTDR-RELATED"/>
    <property type="match status" value="1"/>
</dbReference>
<dbReference type="PROSITE" id="PS50931">
    <property type="entry name" value="HTH_LYSR"/>
    <property type="match status" value="1"/>
</dbReference>
<evidence type="ECO:0000256" key="2">
    <source>
        <dbReference type="ARBA" id="ARBA00023015"/>
    </source>
</evidence>
<dbReference type="Pfam" id="PF03466">
    <property type="entry name" value="LysR_substrate"/>
    <property type="match status" value="1"/>
</dbReference>
<keyword evidence="3" id="KW-0238">DNA-binding</keyword>
<dbReference type="KEGG" id="parb:CJU94_11865"/>
<dbReference type="EMBL" id="CP022989">
    <property type="protein sequence ID" value="ASV98799.1"/>
    <property type="molecule type" value="Genomic_DNA"/>
</dbReference>
<dbReference type="AlphaFoldDB" id="A0A248VK50"/>
<keyword evidence="4" id="KW-0804">Transcription</keyword>
<evidence type="ECO:0000256" key="3">
    <source>
        <dbReference type="ARBA" id="ARBA00023125"/>
    </source>
</evidence>
<evidence type="ECO:0000256" key="4">
    <source>
        <dbReference type="ARBA" id="ARBA00023163"/>
    </source>
</evidence>
<evidence type="ECO:0000259" key="5">
    <source>
        <dbReference type="PROSITE" id="PS50931"/>
    </source>
</evidence>
<dbReference type="InterPro" id="IPR036390">
    <property type="entry name" value="WH_DNA-bd_sf"/>
</dbReference>
<gene>
    <name evidence="6" type="ORF">CJU94_11865</name>
</gene>
<sequence length="311" mass="34069">MRKNLDYGLLHAMTAFVRVVDAGTFTSAAEQMDLTTAQISRLVSGLEERLRTRLLQRTTRRIALTSTGEAYVAQCRDILERVNVAEAFASGSTIEPAGRLRVQCMGNFGNRYVVPQIAAFCAEFPKVSIEYATSQYAPALLAEGIDVGIYITRELSDSGLVALPLGKIFSVLCAAPEYVALRGAPKHPRDLQDHACVQLVNFSAPAQWELISGKRSFRMQPGGPIIADNPDVLLSVAEQGSGISLLPFFTIKESIRSGRLVRVLPSWRTPEIGVFALYPSRHFLDAKTKAWLDLLKSRITPALVADGAMFL</sequence>
<dbReference type="Pfam" id="PF00126">
    <property type="entry name" value="HTH_1"/>
    <property type="match status" value="1"/>
</dbReference>
<dbReference type="CDD" id="cd08422">
    <property type="entry name" value="PBP2_CrgA_like"/>
    <property type="match status" value="1"/>
</dbReference>
<evidence type="ECO:0000313" key="6">
    <source>
        <dbReference type="EMBL" id="ASV98799.1"/>
    </source>
</evidence>
<name>A0A248VK50_9BURK</name>
<dbReference type="GO" id="GO:0006351">
    <property type="term" value="P:DNA-templated transcription"/>
    <property type="evidence" value="ECO:0007669"/>
    <property type="project" value="TreeGrafter"/>
</dbReference>
<dbReference type="Gene3D" id="3.40.190.290">
    <property type="match status" value="1"/>
</dbReference>
<proteinExistence type="inferred from homology"/>
<dbReference type="InterPro" id="IPR058163">
    <property type="entry name" value="LysR-type_TF_proteobact-type"/>
</dbReference>
<dbReference type="PANTHER" id="PTHR30537">
    <property type="entry name" value="HTH-TYPE TRANSCRIPTIONAL REGULATOR"/>
    <property type="match status" value="1"/>
</dbReference>
<keyword evidence="2" id="KW-0805">Transcription regulation</keyword>